<proteinExistence type="predicted"/>
<sequence>MTKIRTRKEALSLKLPALAIVWHRRSTNKFRLAMIENFDIISQPVYKVITTHQFDQEWKDQVHRSLRNLCSRRRCTYRGGPERRTTLRCTVNEHLFVIIINNRNDKNAKPEPE</sequence>
<keyword evidence="2" id="KW-1185">Reference proteome</keyword>
<accession>A0A8S1HXY0</accession>
<gene>
    <name evidence="1" type="ORF">CAUJ_LOCUS16256</name>
</gene>
<reference evidence="1" key="1">
    <citation type="submission" date="2020-10" db="EMBL/GenBank/DDBJ databases">
        <authorList>
            <person name="Kikuchi T."/>
        </authorList>
    </citation>
    <scope>NUCLEOTIDE SEQUENCE</scope>
    <source>
        <strain evidence="1">NKZ352</strain>
    </source>
</reference>
<protein>
    <submittedName>
        <fullName evidence="1">Uncharacterized protein</fullName>
    </submittedName>
</protein>
<name>A0A8S1HXY0_9PELO</name>
<comment type="caution">
    <text evidence="1">The sequence shown here is derived from an EMBL/GenBank/DDBJ whole genome shotgun (WGS) entry which is preliminary data.</text>
</comment>
<dbReference type="AlphaFoldDB" id="A0A8S1HXY0"/>
<evidence type="ECO:0000313" key="2">
    <source>
        <dbReference type="Proteomes" id="UP000835052"/>
    </source>
</evidence>
<organism evidence="1 2">
    <name type="scientific">Caenorhabditis auriculariae</name>
    <dbReference type="NCBI Taxonomy" id="2777116"/>
    <lineage>
        <taxon>Eukaryota</taxon>
        <taxon>Metazoa</taxon>
        <taxon>Ecdysozoa</taxon>
        <taxon>Nematoda</taxon>
        <taxon>Chromadorea</taxon>
        <taxon>Rhabditida</taxon>
        <taxon>Rhabditina</taxon>
        <taxon>Rhabditomorpha</taxon>
        <taxon>Rhabditoidea</taxon>
        <taxon>Rhabditidae</taxon>
        <taxon>Peloderinae</taxon>
        <taxon>Caenorhabditis</taxon>
    </lineage>
</organism>
<dbReference type="Proteomes" id="UP000835052">
    <property type="component" value="Unassembled WGS sequence"/>
</dbReference>
<evidence type="ECO:0000313" key="1">
    <source>
        <dbReference type="EMBL" id="CAD6200360.1"/>
    </source>
</evidence>
<dbReference type="EMBL" id="CAJGYM010000381">
    <property type="protein sequence ID" value="CAD6200360.1"/>
    <property type="molecule type" value="Genomic_DNA"/>
</dbReference>